<evidence type="ECO:0000256" key="3">
    <source>
        <dbReference type="ARBA" id="ARBA00022729"/>
    </source>
</evidence>
<dbReference type="Pfam" id="PF01663">
    <property type="entry name" value="Phosphodiest"/>
    <property type="match status" value="1"/>
</dbReference>
<evidence type="ECO:0000313" key="9">
    <source>
        <dbReference type="Proteomes" id="UP001326715"/>
    </source>
</evidence>
<dbReference type="Proteomes" id="UP000183788">
    <property type="component" value="Unassembled WGS sequence"/>
</dbReference>
<evidence type="ECO:0000313" key="8">
    <source>
        <dbReference type="Proteomes" id="UP000183788"/>
    </source>
</evidence>
<name>A0A1K1QAR4_9BACT</name>
<evidence type="ECO:0000313" key="7">
    <source>
        <dbReference type="EMBL" id="WQG86552.1"/>
    </source>
</evidence>
<keyword evidence="1 4" id="KW-0597">Phosphoprotein</keyword>
<dbReference type="AlphaFoldDB" id="A0A1K1QAR4"/>
<keyword evidence="9" id="KW-1185">Reference proteome</keyword>
<dbReference type="InterPro" id="IPR017850">
    <property type="entry name" value="Alkaline_phosphatase_core_sf"/>
</dbReference>
<dbReference type="RefSeq" id="WP_072360678.1">
    <property type="nucleotide sequence ID" value="NZ_CP139972.1"/>
</dbReference>
<dbReference type="EMBL" id="FPIZ01000007">
    <property type="protein sequence ID" value="SFW57034.1"/>
    <property type="molecule type" value="Genomic_DNA"/>
</dbReference>
<dbReference type="PIRSF" id="PIRSF031924">
    <property type="entry name" value="Pi-irrepressible_AP"/>
    <property type="match status" value="1"/>
</dbReference>
<keyword evidence="3" id="KW-0732">Signal</keyword>
<organism evidence="6 8">
    <name type="scientific">Chitinophaga sancti</name>
    <dbReference type="NCBI Taxonomy" id="1004"/>
    <lineage>
        <taxon>Bacteria</taxon>
        <taxon>Pseudomonadati</taxon>
        <taxon>Bacteroidota</taxon>
        <taxon>Chitinophagia</taxon>
        <taxon>Chitinophagales</taxon>
        <taxon>Chitinophagaceae</taxon>
        <taxon>Chitinophaga</taxon>
    </lineage>
</organism>
<feature type="binding site" evidence="5">
    <location>
        <position position="124"/>
    </location>
    <ligand>
        <name>substrate</name>
    </ligand>
</feature>
<dbReference type="STRING" id="1004.SAMN05661012_02630"/>
<dbReference type="Gene3D" id="3.40.720.10">
    <property type="entry name" value="Alkaline Phosphatase, subunit A"/>
    <property type="match status" value="1"/>
</dbReference>
<gene>
    <name evidence="7" type="primary">pafA</name>
    <name evidence="6" type="ORF">SAMN05661012_02630</name>
    <name evidence="7" type="ORF">SR876_16565</name>
</gene>
<evidence type="ECO:0000256" key="1">
    <source>
        <dbReference type="ARBA" id="ARBA00022553"/>
    </source>
</evidence>
<protein>
    <submittedName>
        <fullName evidence="7">Alkaline phosphatase PafA</fullName>
        <ecNumber evidence="7">3.1.3.1</ecNumber>
    </submittedName>
    <submittedName>
        <fullName evidence="6">Type I phosphodiesterase / nucleotide pyrophosphatase</fullName>
    </submittedName>
</protein>
<dbReference type="InterPro" id="IPR026263">
    <property type="entry name" value="Alkaline_phosphatase_prok"/>
</dbReference>
<dbReference type="EMBL" id="CP140154">
    <property type="protein sequence ID" value="WQG86552.1"/>
    <property type="molecule type" value="Genomic_DNA"/>
</dbReference>
<reference evidence="7 9" key="2">
    <citation type="submission" date="2023-11" db="EMBL/GenBank/DDBJ databases">
        <title>MicrobeMod: A computational toolkit for identifying prokaryotic methylation and restriction-modification with nanopore sequencing.</title>
        <authorList>
            <person name="Crits-Christoph A."/>
            <person name="Kang S.C."/>
            <person name="Lee H."/>
            <person name="Ostrov N."/>
        </authorList>
    </citation>
    <scope>NUCLEOTIDE SEQUENCE [LARGE SCALE GENOMIC DNA]</scope>
    <source>
        <strain evidence="7 9">ATCC 23090</strain>
    </source>
</reference>
<dbReference type="GO" id="GO:0004035">
    <property type="term" value="F:alkaline phosphatase activity"/>
    <property type="evidence" value="ECO:0007669"/>
    <property type="project" value="UniProtKB-EC"/>
</dbReference>
<dbReference type="EC" id="3.1.3.1" evidence="7"/>
<evidence type="ECO:0000256" key="5">
    <source>
        <dbReference type="PIRSR" id="PIRSR031924-51"/>
    </source>
</evidence>
<feature type="active site" description="Phosphothreonine intermediate" evidence="4">
    <location>
        <position position="103"/>
    </location>
</feature>
<dbReference type="OrthoDB" id="9766127at2"/>
<feature type="binding site" evidence="5">
    <location>
        <begin position="185"/>
        <end position="187"/>
    </location>
    <ligand>
        <name>substrate</name>
    </ligand>
</feature>
<dbReference type="GO" id="GO:0046872">
    <property type="term" value="F:metal ion binding"/>
    <property type="evidence" value="ECO:0007669"/>
    <property type="project" value="UniProtKB-KW"/>
</dbReference>
<keyword evidence="7" id="KW-0378">Hydrolase</keyword>
<dbReference type="Gene3D" id="3.30.1360.150">
    <property type="match status" value="1"/>
</dbReference>
<dbReference type="PANTHER" id="PTHR10151:SF120">
    <property type="entry name" value="BIS(5'-ADENOSYL)-TRIPHOSPHATASE"/>
    <property type="match status" value="1"/>
</dbReference>
<evidence type="ECO:0000256" key="2">
    <source>
        <dbReference type="ARBA" id="ARBA00022723"/>
    </source>
</evidence>
<evidence type="ECO:0000313" key="6">
    <source>
        <dbReference type="EMBL" id="SFW57034.1"/>
    </source>
</evidence>
<dbReference type="SUPFAM" id="SSF53649">
    <property type="entry name" value="Alkaline phosphatase-like"/>
    <property type="match status" value="1"/>
</dbReference>
<accession>A0A1K1QAR4</accession>
<sequence length="559" mass="61060">MYKRIPGPKILTIALVTVNSVFFNQVSGQKATSPKPGQTTIWDKPAAPLSGRPKLVVGIVVDQMRWDYLYRFNNRYSDGGFKRMLREGFSCENTLINYTPTVTAAGHTCVYTGSVPAVHGIVGNEWFSPTLNREVYCAEDSTVTTVGSTSNAGKMSPENMQVTTIGDELRLASNFKSKVVGVAIKDRGSILPAGHSATAAYWYDGSTGNWITSSYYMNRLPDWVENYNREKWPAQYLAQPWNTLFPIETYTQSAADNKAYEGATPVFPHDLSANANKGISGTPYGNTMTLAFAQKTVNAYRLGNSGVTDMLTVSLSSTDYVGHQFGPNSVEAEDTYLRLDKDLAAFFKFLDATVGKGQYLVFLTADHGVAHVPGFSRENKLPGGSWSVDPDIKQINALVKERFGVEKAVIGASNYQLYLDHEGIEKAGKSVKEIAELAAKELLKDTALANAFPLSDLMTTILPAALRNMLINGYNAKRSGDVQYIVRPGYIEGGKTGTTHGLWYPYDAHIPLVWMGWGIHPGKSNQLTGMTDIAPTIAAMLRIQMPSGNVGLAIDAITH</sequence>
<proteinExistence type="predicted"/>
<dbReference type="Proteomes" id="UP001326715">
    <property type="component" value="Chromosome"/>
</dbReference>
<dbReference type="PANTHER" id="PTHR10151">
    <property type="entry name" value="ECTONUCLEOTIDE PYROPHOSPHATASE/PHOSPHODIESTERASE"/>
    <property type="match status" value="1"/>
</dbReference>
<reference evidence="6 8" key="1">
    <citation type="submission" date="2016-11" db="EMBL/GenBank/DDBJ databases">
        <authorList>
            <person name="Jaros S."/>
            <person name="Januszkiewicz K."/>
            <person name="Wedrychowicz H."/>
        </authorList>
    </citation>
    <scope>NUCLEOTIDE SEQUENCE [LARGE SCALE GENOMIC DNA]</scope>
    <source>
        <strain evidence="6 8">DSM 784</strain>
    </source>
</reference>
<evidence type="ECO:0000256" key="4">
    <source>
        <dbReference type="PIRSR" id="PIRSR031924-50"/>
    </source>
</evidence>
<dbReference type="NCBIfam" id="NF042991">
    <property type="entry name" value="alk_phos_PafA"/>
    <property type="match status" value="1"/>
</dbReference>
<keyword evidence="2" id="KW-0479">Metal-binding</keyword>
<dbReference type="InterPro" id="IPR002591">
    <property type="entry name" value="Phosphodiest/P_Trfase"/>
</dbReference>
<dbReference type="CDD" id="cd16016">
    <property type="entry name" value="AP-SPAP"/>
    <property type="match status" value="1"/>
</dbReference>